<dbReference type="OrthoDB" id="8060926at2759"/>
<dbReference type="EMBL" id="JACEEZ010000703">
    <property type="protein sequence ID" value="KAG0729887.1"/>
    <property type="molecule type" value="Genomic_DNA"/>
</dbReference>
<gene>
    <name evidence="1" type="ORF">GWK47_029410</name>
</gene>
<protein>
    <submittedName>
        <fullName evidence="1">Uncharacterized protein</fullName>
    </submittedName>
</protein>
<keyword evidence="2" id="KW-1185">Reference proteome</keyword>
<proteinExistence type="predicted"/>
<evidence type="ECO:0000313" key="2">
    <source>
        <dbReference type="Proteomes" id="UP000770661"/>
    </source>
</evidence>
<comment type="caution">
    <text evidence="1">The sequence shown here is derived from an EMBL/GenBank/DDBJ whole genome shotgun (WGS) entry which is preliminary data.</text>
</comment>
<evidence type="ECO:0000313" key="1">
    <source>
        <dbReference type="EMBL" id="KAG0729887.1"/>
    </source>
</evidence>
<sequence>MERCRSIWKNRAHEGELPYICNFMSSIGKMFGDAGLRDVAVESGVIAEGSINRVLEGKQYNRAVRLHKLMYEALMRIIWKGFQVWIESNHPDKGPQIRSTDLKIRSIKEDVCHETLAAALDDDSCVQSLTCSRNTYIFCEPNIETWLASG</sequence>
<dbReference type="AlphaFoldDB" id="A0A8J5D587"/>
<accession>A0A8J5D587</accession>
<reference evidence="1" key="1">
    <citation type="submission" date="2020-07" db="EMBL/GenBank/DDBJ databases">
        <title>The High-quality genome of the commercially important snow crab, Chionoecetes opilio.</title>
        <authorList>
            <person name="Jeong J.-H."/>
            <person name="Ryu S."/>
        </authorList>
    </citation>
    <scope>NUCLEOTIDE SEQUENCE</scope>
    <source>
        <strain evidence="1">MADBK_172401_WGS</strain>
        <tissue evidence="1">Digestive gland</tissue>
    </source>
</reference>
<name>A0A8J5D587_CHIOP</name>
<dbReference type="PANTHER" id="PTHR46704">
    <property type="entry name" value="CXC DOMAIN-CONTAINING PROTEIN-RELATED"/>
    <property type="match status" value="1"/>
</dbReference>
<organism evidence="1 2">
    <name type="scientific">Chionoecetes opilio</name>
    <name type="common">Atlantic snow crab</name>
    <name type="synonym">Cancer opilio</name>
    <dbReference type="NCBI Taxonomy" id="41210"/>
    <lineage>
        <taxon>Eukaryota</taxon>
        <taxon>Metazoa</taxon>
        <taxon>Ecdysozoa</taxon>
        <taxon>Arthropoda</taxon>
        <taxon>Crustacea</taxon>
        <taxon>Multicrustacea</taxon>
        <taxon>Malacostraca</taxon>
        <taxon>Eumalacostraca</taxon>
        <taxon>Eucarida</taxon>
        <taxon>Decapoda</taxon>
        <taxon>Pleocyemata</taxon>
        <taxon>Brachyura</taxon>
        <taxon>Eubrachyura</taxon>
        <taxon>Majoidea</taxon>
        <taxon>Majidae</taxon>
        <taxon>Chionoecetes</taxon>
    </lineage>
</organism>
<dbReference type="Proteomes" id="UP000770661">
    <property type="component" value="Unassembled WGS sequence"/>
</dbReference>
<dbReference type="PANTHER" id="PTHR46704:SF9">
    <property type="entry name" value="BHLH DOMAIN-CONTAINING PROTEIN"/>
    <property type="match status" value="1"/>
</dbReference>